<evidence type="ECO:0008006" key="12">
    <source>
        <dbReference type="Google" id="ProtNLM"/>
    </source>
</evidence>
<dbReference type="GO" id="GO:0005886">
    <property type="term" value="C:plasma membrane"/>
    <property type="evidence" value="ECO:0007669"/>
    <property type="project" value="UniProtKB-SubCell"/>
</dbReference>
<keyword evidence="6" id="KW-0406">Ion transport</keyword>
<evidence type="ECO:0000256" key="6">
    <source>
        <dbReference type="ARBA" id="ARBA00023065"/>
    </source>
</evidence>
<dbReference type="Pfam" id="PF25539">
    <property type="entry name" value="Bestrophin_2"/>
    <property type="match status" value="1"/>
</dbReference>
<keyword evidence="11" id="KW-1185">Reference proteome</keyword>
<comment type="similarity">
    <text evidence="8">Belongs to the anion channel-forming bestrophin (TC 1.A.46) family.</text>
</comment>
<evidence type="ECO:0000256" key="3">
    <source>
        <dbReference type="ARBA" id="ARBA00022475"/>
    </source>
</evidence>
<organism evidence="10 11">
    <name type="scientific">Flavobacterium psychrolimnae</name>
    <dbReference type="NCBI Taxonomy" id="249351"/>
    <lineage>
        <taxon>Bacteria</taxon>
        <taxon>Pseudomonadati</taxon>
        <taxon>Bacteroidota</taxon>
        <taxon>Flavobacteriia</taxon>
        <taxon>Flavobacteriales</taxon>
        <taxon>Flavobacteriaceae</taxon>
        <taxon>Flavobacterium</taxon>
    </lineage>
</organism>
<evidence type="ECO:0000256" key="7">
    <source>
        <dbReference type="ARBA" id="ARBA00023136"/>
    </source>
</evidence>
<feature type="transmembrane region" description="Helical" evidence="9">
    <location>
        <begin position="221"/>
        <end position="239"/>
    </location>
</feature>
<dbReference type="EMBL" id="QNUX01000005">
    <property type="protein sequence ID" value="RBN50558.1"/>
    <property type="molecule type" value="Genomic_DNA"/>
</dbReference>
<keyword evidence="5 9" id="KW-1133">Transmembrane helix</keyword>
<reference evidence="10 11" key="1">
    <citation type="submission" date="2018-07" db="EMBL/GenBank/DDBJ databases">
        <title>Complete genome sequence of Flavobacterium psychrolimnae LMG 22018.</title>
        <authorList>
            <person name="Kim D.-U."/>
        </authorList>
    </citation>
    <scope>NUCLEOTIDE SEQUENCE [LARGE SCALE GENOMIC DNA]</scope>
    <source>
        <strain evidence="10 11">LMG 22018</strain>
    </source>
</reference>
<dbReference type="GO" id="GO:0005254">
    <property type="term" value="F:chloride channel activity"/>
    <property type="evidence" value="ECO:0007669"/>
    <property type="project" value="InterPro"/>
</dbReference>
<gene>
    <name evidence="10" type="ORF">DR980_06545</name>
</gene>
<evidence type="ECO:0000256" key="4">
    <source>
        <dbReference type="ARBA" id="ARBA00022692"/>
    </source>
</evidence>
<dbReference type="PANTHER" id="PTHR33281:SF19">
    <property type="entry name" value="VOLTAGE-DEPENDENT ANION CHANNEL-FORMING PROTEIN YNEE"/>
    <property type="match status" value="1"/>
</dbReference>
<dbReference type="RefSeq" id="WP_113634446.1">
    <property type="nucleotide sequence ID" value="NZ_QNUX01000005.1"/>
</dbReference>
<keyword evidence="4 9" id="KW-0812">Transmembrane</keyword>
<keyword evidence="3" id="KW-1003">Cell membrane</keyword>
<protein>
    <recommendedName>
        <fullName evidence="12">Bestrophin</fullName>
    </recommendedName>
</protein>
<dbReference type="OrthoDB" id="445589at2"/>
<feature type="transmembrane region" description="Helical" evidence="9">
    <location>
        <begin position="20"/>
        <end position="38"/>
    </location>
</feature>
<name>A0A366B306_9FLAO</name>
<comment type="caution">
    <text evidence="10">The sequence shown here is derived from an EMBL/GenBank/DDBJ whole genome shotgun (WGS) entry which is preliminary data.</text>
</comment>
<keyword evidence="7 9" id="KW-0472">Membrane</keyword>
<evidence type="ECO:0000256" key="9">
    <source>
        <dbReference type="SAM" id="Phobius"/>
    </source>
</evidence>
<evidence type="ECO:0000313" key="10">
    <source>
        <dbReference type="EMBL" id="RBN50558.1"/>
    </source>
</evidence>
<comment type="subcellular location">
    <subcellularLocation>
        <location evidence="1">Cell membrane</location>
        <topology evidence="1">Multi-pass membrane protein</topology>
    </subcellularLocation>
</comment>
<feature type="transmembrane region" description="Helical" evidence="9">
    <location>
        <begin position="44"/>
        <end position="62"/>
    </location>
</feature>
<evidence type="ECO:0000256" key="5">
    <source>
        <dbReference type="ARBA" id="ARBA00022989"/>
    </source>
</evidence>
<evidence type="ECO:0000313" key="11">
    <source>
        <dbReference type="Proteomes" id="UP000253676"/>
    </source>
</evidence>
<evidence type="ECO:0000256" key="2">
    <source>
        <dbReference type="ARBA" id="ARBA00022448"/>
    </source>
</evidence>
<keyword evidence="2" id="KW-0813">Transport</keyword>
<feature type="transmembrane region" description="Helical" evidence="9">
    <location>
        <begin position="198"/>
        <end position="215"/>
    </location>
</feature>
<dbReference type="PANTHER" id="PTHR33281">
    <property type="entry name" value="UPF0187 PROTEIN YNEE"/>
    <property type="match status" value="1"/>
</dbReference>
<evidence type="ECO:0000256" key="1">
    <source>
        <dbReference type="ARBA" id="ARBA00004651"/>
    </source>
</evidence>
<dbReference type="AlphaFoldDB" id="A0A366B306"/>
<accession>A0A366B306</accession>
<dbReference type="Proteomes" id="UP000253676">
    <property type="component" value="Unassembled WGS sequence"/>
</dbReference>
<dbReference type="InterPro" id="IPR044669">
    <property type="entry name" value="YneE/VCCN1/2-like"/>
</dbReference>
<evidence type="ECO:0000256" key="8">
    <source>
        <dbReference type="ARBA" id="ARBA00034708"/>
    </source>
</evidence>
<sequence>MLLNRKISIFTFIREIKYDIITIVTYAVVVGIVDQYSFLSKISIPTSMTAIIATALSVLLAFRTAQAYERWWEARIVWGAIVNDSRTLIRQLIQFVPKNNSNNKTIEIFAHRQIIWCYALGESLRGLPFSNKVKEYINEQNITDKNVPNAILNKHSVALSQLEISEFKQVHIDSTLSRLCDAMGKCERIKNTVFPKSYSLLIHLLIYVFATLLPFGLDDKYIIEEIFLTTLIPLIFITIERTAIILQDPFENSPSDTPMTNLAITIEINLKEMINDTNLPIQEKPTSFYLM</sequence>
<proteinExistence type="inferred from homology"/>